<evidence type="ECO:0000313" key="2">
    <source>
        <dbReference type="EMBL" id="GAF80068.1"/>
    </source>
</evidence>
<evidence type="ECO:0000256" key="1">
    <source>
        <dbReference type="SAM" id="MobiDB-lite"/>
    </source>
</evidence>
<feature type="compositionally biased region" description="Basic and acidic residues" evidence="1">
    <location>
        <begin position="188"/>
        <end position="200"/>
    </location>
</feature>
<organism evidence="2">
    <name type="scientific">marine sediment metagenome</name>
    <dbReference type="NCBI Taxonomy" id="412755"/>
    <lineage>
        <taxon>unclassified sequences</taxon>
        <taxon>metagenomes</taxon>
        <taxon>ecological metagenomes</taxon>
    </lineage>
</organism>
<name>X0SGB0_9ZZZZ</name>
<gene>
    <name evidence="2" type="ORF">S01H1_03773</name>
</gene>
<feature type="region of interest" description="Disordered" evidence="1">
    <location>
        <begin position="128"/>
        <end position="200"/>
    </location>
</feature>
<accession>X0SGB0</accession>
<reference evidence="2" key="1">
    <citation type="journal article" date="2014" name="Front. Microbiol.">
        <title>High frequency of phylogenetically diverse reductive dehalogenase-homologous genes in deep subseafloor sedimentary metagenomes.</title>
        <authorList>
            <person name="Kawai M."/>
            <person name="Futagami T."/>
            <person name="Toyoda A."/>
            <person name="Takaki Y."/>
            <person name="Nishi S."/>
            <person name="Hori S."/>
            <person name="Arai W."/>
            <person name="Tsubouchi T."/>
            <person name="Morono Y."/>
            <person name="Uchiyama I."/>
            <person name="Ito T."/>
            <person name="Fujiyama A."/>
            <person name="Inagaki F."/>
            <person name="Takami H."/>
        </authorList>
    </citation>
    <scope>NUCLEOTIDE SEQUENCE</scope>
    <source>
        <strain evidence="2">Expedition CK06-06</strain>
    </source>
</reference>
<dbReference type="EMBL" id="BARS01002032">
    <property type="protein sequence ID" value="GAF80068.1"/>
    <property type="molecule type" value="Genomic_DNA"/>
</dbReference>
<proteinExistence type="predicted"/>
<feature type="region of interest" description="Disordered" evidence="1">
    <location>
        <begin position="44"/>
        <end position="76"/>
    </location>
</feature>
<protein>
    <submittedName>
        <fullName evidence="2">Uncharacterized protein</fullName>
    </submittedName>
</protein>
<feature type="compositionally biased region" description="Basic and acidic residues" evidence="1">
    <location>
        <begin position="139"/>
        <end position="148"/>
    </location>
</feature>
<comment type="caution">
    <text evidence="2">The sequence shown here is derived from an EMBL/GenBank/DDBJ whole genome shotgun (WGS) entry which is preliminary data.</text>
</comment>
<feature type="compositionally biased region" description="Basic residues" evidence="1">
    <location>
        <begin position="57"/>
        <end position="66"/>
    </location>
</feature>
<dbReference type="AlphaFoldDB" id="X0SGB0"/>
<sequence length="200" mass="22259">CAKRPACLPKPGPMVVLCPKCNCRDEYGPDGPWDCTNECGQRHVLGPVQEDEPEKPKPRRRRKKAPEKKAEPQGIQATDLYGILVKGDTPMPLATIETWNQDQRKHAWAYGAEVHAYMEEKCDNIATPRPSFIPDYGDPDERKKHGMEDEPPETIGAEEASSDAQPDLDFPDPQSVCPFAFDDGGACGREKGHPGEHERL</sequence>
<feature type="non-terminal residue" evidence="2">
    <location>
        <position position="1"/>
    </location>
</feature>